<feature type="compositionally biased region" description="Polar residues" evidence="1">
    <location>
        <begin position="59"/>
        <end position="72"/>
    </location>
</feature>
<accession>A0A2P5YRC4</accession>
<evidence type="ECO:0000313" key="3">
    <source>
        <dbReference type="Proteomes" id="UP000239757"/>
    </source>
</evidence>
<dbReference type="EMBL" id="KZ662867">
    <property type="protein sequence ID" value="PPS18128.1"/>
    <property type="molecule type" value="Genomic_DNA"/>
</dbReference>
<feature type="region of interest" description="Disordered" evidence="1">
    <location>
        <begin position="51"/>
        <end position="72"/>
    </location>
</feature>
<name>A0A2P5YRC4_GOSBA</name>
<protein>
    <submittedName>
        <fullName evidence="2">Uncharacterized protein</fullName>
    </submittedName>
</protein>
<sequence length="72" mass="7957">MLQRQQAGEQLVCVRARGSSDMRGLQWCKGAVIVVVMHRGQDVRATGHEQGLVHDQRGVQGNSSNNNVQGWM</sequence>
<dbReference type="AlphaFoldDB" id="A0A2P5YRC4"/>
<organism evidence="2 3">
    <name type="scientific">Gossypium barbadense</name>
    <name type="common">Sea Island cotton</name>
    <name type="synonym">Hibiscus barbadensis</name>
    <dbReference type="NCBI Taxonomy" id="3634"/>
    <lineage>
        <taxon>Eukaryota</taxon>
        <taxon>Viridiplantae</taxon>
        <taxon>Streptophyta</taxon>
        <taxon>Embryophyta</taxon>
        <taxon>Tracheophyta</taxon>
        <taxon>Spermatophyta</taxon>
        <taxon>Magnoliopsida</taxon>
        <taxon>eudicotyledons</taxon>
        <taxon>Gunneridae</taxon>
        <taxon>Pentapetalae</taxon>
        <taxon>rosids</taxon>
        <taxon>malvids</taxon>
        <taxon>Malvales</taxon>
        <taxon>Malvaceae</taxon>
        <taxon>Malvoideae</taxon>
        <taxon>Gossypium</taxon>
    </lineage>
</organism>
<proteinExistence type="predicted"/>
<dbReference type="Proteomes" id="UP000239757">
    <property type="component" value="Unassembled WGS sequence"/>
</dbReference>
<evidence type="ECO:0000313" key="2">
    <source>
        <dbReference type="EMBL" id="PPS18128.1"/>
    </source>
</evidence>
<reference evidence="2 3" key="1">
    <citation type="submission" date="2015-01" db="EMBL/GenBank/DDBJ databases">
        <title>Genome of allotetraploid Gossypium barbadense reveals genomic plasticity and fiber elongation in cotton evolution.</title>
        <authorList>
            <person name="Chen X."/>
            <person name="Liu X."/>
            <person name="Zhao B."/>
            <person name="Zheng H."/>
            <person name="Hu Y."/>
            <person name="Lu G."/>
            <person name="Yang C."/>
            <person name="Chen J."/>
            <person name="Shan C."/>
            <person name="Zhang L."/>
            <person name="Zhou Y."/>
            <person name="Wang L."/>
            <person name="Guo W."/>
            <person name="Bai Y."/>
            <person name="Ruan J."/>
            <person name="Shangguan X."/>
            <person name="Mao Y."/>
            <person name="Jiang J."/>
            <person name="Zhu Y."/>
            <person name="Lei J."/>
            <person name="Kang H."/>
            <person name="Chen S."/>
            <person name="He X."/>
            <person name="Wang R."/>
            <person name="Wang Y."/>
            <person name="Chen J."/>
            <person name="Wang L."/>
            <person name="Yu S."/>
            <person name="Wang B."/>
            <person name="Wei J."/>
            <person name="Song S."/>
            <person name="Lu X."/>
            <person name="Gao Z."/>
            <person name="Gu W."/>
            <person name="Deng X."/>
            <person name="Ma D."/>
            <person name="Wang S."/>
            <person name="Liang W."/>
            <person name="Fang L."/>
            <person name="Cai C."/>
            <person name="Zhu X."/>
            <person name="Zhou B."/>
            <person name="Zhang Y."/>
            <person name="Chen Z."/>
            <person name="Xu S."/>
            <person name="Zhu R."/>
            <person name="Wang S."/>
            <person name="Zhang T."/>
            <person name="Zhao G."/>
        </authorList>
    </citation>
    <scope>NUCLEOTIDE SEQUENCE [LARGE SCALE GENOMIC DNA]</scope>
    <source>
        <strain evidence="3">cv. Xinhai21</strain>
        <tissue evidence="2">Leaf</tissue>
    </source>
</reference>
<evidence type="ECO:0000256" key="1">
    <source>
        <dbReference type="SAM" id="MobiDB-lite"/>
    </source>
</evidence>
<gene>
    <name evidence="2" type="ORF">GOBAR_AA02446</name>
</gene>